<reference evidence="2 3" key="1">
    <citation type="submission" date="2022-06" db="EMBL/GenBank/DDBJ databases">
        <title>Leptospira isolates from biofilms formed at urban environments.</title>
        <authorList>
            <person name="Ribeiro P.S."/>
            <person name="Sousa T."/>
            <person name="Carvalho N."/>
            <person name="Aburjaile F."/>
            <person name="Neves F."/>
            <person name="Oliveira D."/>
            <person name="Blanco L."/>
            <person name="Lima J."/>
            <person name="Costa F."/>
            <person name="Brenig B."/>
            <person name="Soares S."/>
            <person name="Ramos R."/>
            <person name="Goes-Neto A."/>
            <person name="Matiuzzi M."/>
            <person name="Azevedo V."/>
            <person name="Ristow P."/>
        </authorList>
    </citation>
    <scope>NUCLEOTIDE SEQUENCE [LARGE SCALE GENOMIC DNA]</scope>
    <source>
        <strain evidence="2 3">VSF14</strain>
    </source>
</reference>
<dbReference type="Pfam" id="PF08239">
    <property type="entry name" value="SH3_3"/>
    <property type="match status" value="1"/>
</dbReference>
<dbReference type="EMBL" id="JAMQPR010000001">
    <property type="protein sequence ID" value="MCW7502896.1"/>
    <property type="molecule type" value="Genomic_DNA"/>
</dbReference>
<name>A0ABT3M3D2_9LEPT</name>
<dbReference type="SMART" id="SM00287">
    <property type="entry name" value="SH3b"/>
    <property type="match status" value="1"/>
</dbReference>
<sequence>MNKQKFFFIILFLFIVNELIPSPSKEELIEAWNRKLSTFYIAIPNELRTRFLTEGLGNTGIAYEHKNFALGISKERFPGEDINYSIGIQRDRKSNYDSQAYLDYWFKDDTLIMIVNTEPYIHNTNNYDFGGYRFRGGLALEFRDNQLYQMSCLHKPNNQKDVLDIFKKQYCGEKIEVNSDLEVVNVFDTKEKCTTTCKFGYHYRFPGTYITMGSLVNVRSTPSLNGEILAKLPRGEKVEVLEDTGKRDILANSIVLSNWLKVKTNTGIEGFIHGAYLRTPGEIDIYEIKRKAEEWKKANSK</sequence>
<feature type="domain" description="SH3b" evidence="1">
    <location>
        <begin position="206"/>
        <end position="281"/>
    </location>
</feature>
<keyword evidence="3" id="KW-1185">Reference proteome</keyword>
<protein>
    <submittedName>
        <fullName evidence="2">SH3 domain-containing protein</fullName>
    </submittedName>
</protein>
<dbReference type="Proteomes" id="UP001208794">
    <property type="component" value="Unassembled WGS sequence"/>
</dbReference>
<dbReference type="InterPro" id="IPR003646">
    <property type="entry name" value="SH3-like_bac-type"/>
</dbReference>
<evidence type="ECO:0000259" key="1">
    <source>
        <dbReference type="PROSITE" id="PS51781"/>
    </source>
</evidence>
<proteinExistence type="predicted"/>
<dbReference type="Gene3D" id="2.30.30.40">
    <property type="entry name" value="SH3 Domains"/>
    <property type="match status" value="1"/>
</dbReference>
<evidence type="ECO:0000313" key="2">
    <source>
        <dbReference type="EMBL" id="MCW7502896.1"/>
    </source>
</evidence>
<gene>
    <name evidence="2" type="ORF">ND855_02075</name>
</gene>
<accession>A0ABT3M3D2</accession>
<dbReference type="PROSITE" id="PS51781">
    <property type="entry name" value="SH3B"/>
    <property type="match status" value="1"/>
</dbReference>
<comment type="caution">
    <text evidence="2">The sequence shown here is derived from an EMBL/GenBank/DDBJ whole genome shotgun (WGS) entry which is preliminary data.</text>
</comment>
<evidence type="ECO:0000313" key="3">
    <source>
        <dbReference type="Proteomes" id="UP001208794"/>
    </source>
</evidence>
<organism evidence="2 3">
    <name type="scientific">Leptospira paudalimensis</name>
    <dbReference type="NCBI Taxonomy" id="2950024"/>
    <lineage>
        <taxon>Bacteria</taxon>
        <taxon>Pseudomonadati</taxon>
        <taxon>Spirochaetota</taxon>
        <taxon>Spirochaetia</taxon>
        <taxon>Leptospirales</taxon>
        <taxon>Leptospiraceae</taxon>
        <taxon>Leptospira</taxon>
    </lineage>
</organism>
<dbReference type="RefSeq" id="WP_265356970.1">
    <property type="nucleotide sequence ID" value="NZ_JAMQPR010000001.1"/>
</dbReference>